<dbReference type="InterPro" id="IPR005467">
    <property type="entry name" value="His_kinase_dom"/>
</dbReference>
<dbReference type="GO" id="GO:0005524">
    <property type="term" value="F:ATP binding"/>
    <property type="evidence" value="ECO:0007669"/>
    <property type="project" value="UniProtKB-KW"/>
</dbReference>
<keyword evidence="7 14" id="KW-0812">Transmembrane</keyword>
<dbReference type="PROSITE" id="PS50109">
    <property type="entry name" value="HIS_KIN"/>
    <property type="match status" value="1"/>
</dbReference>
<dbReference type="SMART" id="SM00388">
    <property type="entry name" value="HisKA"/>
    <property type="match status" value="1"/>
</dbReference>
<reference evidence="17 18" key="1">
    <citation type="journal article" date="2019" name="Int. J. Syst. Evol. Microbiol.">
        <title>Lactobacillus salitolerans sp. nov., a novel lactic acid bacterium isolated from spent mushroom substrates.</title>
        <authorList>
            <person name="Tohno M."/>
            <person name="Tanizawa Y."/>
            <person name="Kojima Y."/>
            <person name="Sakamoto M."/>
            <person name="Nakamura Y."/>
            <person name="Ohkuma M."/>
            <person name="Kobayashi H."/>
        </authorList>
    </citation>
    <scope>NUCLEOTIDE SEQUENCE [LARGE SCALE GENOMIC DNA]</scope>
    <source>
        <strain evidence="17 18">YK43</strain>
    </source>
</reference>
<dbReference type="CDD" id="cd00075">
    <property type="entry name" value="HATPase"/>
    <property type="match status" value="1"/>
</dbReference>
<comment type="subcellular location">
    <subcellularLocation>
        <location evidence="2">Cell membrane</location>
        <topology evidence="2">Multi-pass membrane protein</topology>
    </subcellularLocation>
</comment>
<dbReference type="InterPro" id="IPR003594">
    <property type="entry name" value="HATPase_dom"/>
</dbReference>
<dbReference type="RefSeq" id="WP_124975438.1">
    <property type="nucleotide sequence ID" value="NZ_BFFP01000007.1"/>
</dbReference>
<sequence>MKFQLTGREKSELFGEGVVTIIVLLLLNMSVFLILNQFINTNPGIENGIFQIKMSLSFGPQHLQLWSWGWVFTLLMLLADAFIVYWRLIRRYRQMQLRHVIVELHYIASGHFDHRIPFTLSGQMQRVVESVNALVDSTIRSIEEERAIERSKDELITNVSHDIRTPLTSIIGYLGLIEDKQYQSDADILKYTHTAFLKSKQMKSLVDDLFEYTKVRQVGAKLQTVKLDLQAMLEQLGASFELEAGKKQMKIHVDAGKEPLQIEADPEKLARVFNNLVANALKYGDGGKNIYLSARKISEREVQVVVANDGEPIPQSSLSQIFERFYRVEGSRSKETGGTGLGLAIAQGIVELHHGYIYARSDDQLTKFIMHFPVKHSETLKMPEKLLSKAETAQPEKKSLTD</sequence>
<dbReference type="EC" id="2.7.13.3" evidence="3"/>
<keyword evidence="6" id="KW-0808">Transferase</keyword>
<dbReference type="InterPro" id="IPR036097">
    <property type="entry name" value="HisK_dim/P_sf"/>
</dbReference>
<dbReference type="InterPro" id="IPR050398">
    <property type="entry name" value="HssS/ArlS-like"/>
</dbReference>
<dbReference type="PROSITE" id="PS50885">
    <property type="entry name" value="HAMP"/>
    <property type="match status" value="1"/>
</dbReference>
<dbReference type="GO" id="GO:0000155">
    <property type="term" value="F:phosphorelay sensor kinase activity"/>
    <property type="evidence" value="ECO:0007669"/>
    <property type="project" value="InterPro"/>
</dbReference>
<evidence type="ECO:0000256" key="2">
    <source>
        <dbReference type="ARBA" id="ARBA00004651"/>
    </source>
</evidence>
<keyword evidence="9 17" id="KW-0418">Kinase</keyword>
<feature type="domain" description="HAMP" evidence="16">
    <location>
        <begin position="91"/>
        <end position="143"/>
    </location>
</feature>
<proteinExistence type="predicted"/>
<comment type="caution">
    <text evidence="17">The sequence shown here is derived from an EMBL/GenBank/DDBJ whole genome shotgun (WGS) entry which is preliminary data.</text>
</comment>
<feature type="transmembrane region" description="Helical" evidence="14">
    <location>
        <begin position="65"/>
        <end position="88"/>
    </location>
</feature>
<dbReference type="PANTHER" id="PTHR45528">
    <property type="entry name" value="SENSOR HISTIDINE KINASE CPXA"/>
    <property type="match status" value="1"/>
</dbReference>
<dbReference type="CDD" id="cd00082">
    <property type="entry name" value="HisKA"/>
    <property type="match status" value="1"/>
</dbReference>
<dbReference type="InterPro" id="IPR003661">
    <property type="entry name" value="HisK_dim/P_dom"/>
</dbReference>
<dbReference type="InterPro" id="IPR003660">
    <property type="entry name" value="HAMP_dom"/>
</dbReference>
<evidence type="ECO:0000259" key="15">
    <source>
        <dbReference type="PROSITE" id="PS50109"/>
    </source>
</evidence>
<evidence type="ECO:0000256" key="7">
    <source>
        <dbReference type="ARBA" id="ARBA00022692"/>
    </source>
</evidence>
<dbReference type="Pfam" id="PF00512">
    <property type="entry name" value="HisKA"/>
    <property type="match status" value="1"/>
</dbReference>
<protein>
    <recommendedName>
        <fullName evidence="3">histidine kinase</fullName>
        <ecNumber evidence="3">2.7.13.3</ecNumber>
    </recommendedName>
</protein>
<keyword evidence="10" id="KW-0067">ATP-binding</keyword>
<keyword evidence="12" id="KW-0902">Two-component regulatory system</keyword>
<dbReference type="SUPFAM" id="SSF55874">
    <property type="entry name" value="ATPase domain of HSP90 chaperone/DNA topoisomerase II/histidine kinase"/>
    <property type="match status" value="1"/>
</dbReference>
<keyword evidence="11 14" id="KW-1133">Transmembrane helix</keyword>
<name>A0A401IRR9_9LACO</name>
<evidence type="ECO:0000313" key="17">
    <source>
        <dbReference type="EMBL" id="GBG94229.1"/>
    </source>
</evidence>
<feature type="transmembrane region" description="Helical" evidence="14">
    <location>
        <begin position="12"/>
        <end position="35"/>
    </location>
</feature>
<evidence type="ECO:0000256" key="8">
    <source>
        <dbReference type="ARBA" id="ARBA00022741"/>
    </source>
</evidence>
<dbReference type="InterPro" id="IPR004358">
    <property type="entry name" value="Sig_transdc_His_kin-like_C"/>
</dbReference>
<dbReference type="Gene3D" id="1.10.287.130">
    <property type="match status" value="1"/>
</dbReference>
<keyword evidence="13 14" id="KW-0472">Membrane</keyword>
<dbReference type="Proteomes" id="UP000286848">
    <property type="component" value="Unassembled WGS sequence"/>
</dbReference>
<dbReference type="PRINTS" id="PR00344">
    <property type="entry name" value="BCTRLSENSOR"/>
</dbReference>
<dbReference type="OrthoDB" id="335833at2"/>
<gene>
    <name evidence="17" type="ORF">LFYK43_06880</name>
</gene>
<evidence type="ECO:0000313" key="18">
    <source>
        <dbReference type="Proteomes" id="UP000286848"/>
    </source>
</evidence>
<evidence type="ECO:0000256" key="14">
    <source>
        <dbReference type="SAM" id="Phobius"/>
    </source>
</evidence>
<dbReference type="PANTHER" id="PTHR45528:SF1">
    <property type="entry name" value="SENSOR HISTIDINE KINASE CPXA"/>
    <property type="match status" value="1"/>
</dbReference>
<dbReference type="AlphaFoldDB" id="A0A401IRR9"/>
<evidence type="ECO:0000256" key="9">
    <source>
        <dbReference type="ARBA" id="ARBA00022777"/>
    </source>
</evidence>
<keyword evidence="18" id="KW-1185">Reference proteome</keyword>
<evidence type="ECO:0000256" key="11">
    <source>
        <dbReference type="ARBA" id="ARBA00022989"/>
    </source>
</evidence>
<dbReference type="GO" id="GO:0005886">
    <property type="term" value="C:plasma membrane"/>
    <property type="evidence" value="ECO:0007669"/>
    <property type="project" value="UniProtKB-SubCell"/>
</dbReference>
<dbReference type="FunFam" id="1.10.287.130:FF:000001">
    <property type="entry name" value="Two-component sensor histidine kinase"/>
    <property type="match status" value="1"/>
</dbReference>
<dbReference type="Gene3D" id="3.30.565.10">
    <property type="entry name" value="Histidine kinase-like ATPase, C-terminal domain"/>
    <property type="match status" value="1"/>
</dbReference>
<evidence type="ECO:0000256" key="12">
    <source>
        <dbReference type="ARBA" id="ARBA00023012"/>
    </source>
</evidence>
<dbReference type="InterPro" id="IPR036890">
    <property type="entry name" value="HATPase_C_sf"/>
</dbReference>
<comment type="catalytic activity">
    <reaction evidence="1">
        <text>ATP + protein L-histidine = ADP + protein N-phospho-L-histidine.</text>
        <dbReference type="EC" id="2.7.13.3"/>
    </reaction>
</comment>
<accession>A0A401IRR9</accession>
<evidence type="ECO:0000256" key="13">
    <source>
        <dbReference type="ARBA" id="ARBA00023136"/>
    </source>
</evidence>
<keyword evidence="8" id="KW-0547">Nucleotide-binding</keyword>
<evidence type="ECO:0000259" key="16">
    <source>
        <dbReference type="PROSITE" id="PS50885"/>
    </source>
</evidence>
<evidence type="ECO:0000256" key="4">
    <source>
        <dbReference type="ARBA" id="ARBA00022475"/>
    </source>
</evidence>
<dbReference type="FunFam" id="3.30.565.10:FF:000013">
    <property type="entry name" value="Two-component sensor histidine kinase"/>
    <property type="match status" value="1"/>
</dbReference>
<evidence type="ECO:0000256" key="6">
    <source>
        <dbReference type="ARBA" id="ARBA00022679"/>
    </source>
</evidence>
<evidence type="ECO:0000256" key="3">
    <source>
        <dbReference type="ARBA" id="ARBA00012438"/>
    </source>
</evidence>
<evidence type="ECO:0000256" key="1">
    <source>
        <dbReference type="ARBA" id="ARBA00000085"/>
    </source>
</evidence>
<dbReference type="SUPFAM" id="SSF47384">
    <property type="entry name" value="Homodimeric domain of signal transducing histidine kinase"/>
    <property type="match status" value="1"/>
</dbReference>
<organism evidence="17 18">
    <name type="scientific">Ligilactobacillus salitolerans</name>
    <dbReference type="NCBI Taxonomy" id="1808352"/>
    <lineage>
        <taxon>Bacteria</taxon>
        <taxon>Bacillati</taxon>
        <taxon>Bacillota</taxon>
        <taxon>Bacilli</taxon>
        <taxon>Lactobacillales</taxon>
        <taxon>Lactobacillaceae</taxon>
        <taxon>Ligilactobacillus</taxon>
    </lineage>
</organism>
<keyword evidence="4" id="KW-1003">Cell membrane</keyword>
<feature type="domain" description="Histidine kinase" evidence="15">
    <location>
        <begin position="158"/>
        <end position="376"/>
    </location>
</feature>
<evidence type="ECO:0000256" key="5">
    <source>
        <dbReference type="ARBA" id="ARBA00022553"/>
    </source>
</evidence>
<dbReference type="Pfam" id="PF02518">
    <property type="entry name" value="HATPase_c"/>
    <property type="match status" value="1"/>
</dbReference>
<dbReference type="EMBL" id="BFFP01000007">
    <property type="protein sequence ID" value="GBG94229.1"/>
    <property type="molecule type" value="Genomic_DNA"/>
</dbReference>
<dbReference type="SMART" id="SM00387">
    <property type="entry name" value="HATPase_c"/>
    <property type="match status" value="1"/>
</dbReference>
<evidence type="ECO:0000256" key="10">
    <source>
        <dbReference type="ARBA" id="ARBA00022840"/>
    </source>
</evidence>
<keyword evidence="5" id="KW-0597">Phosphoprotein</keyword>